<dbReference type="Proteomes" id="UP000757435">
    <property type="component" value="Unassembled WGS sequence"/>
</dbReference>
<dbReference type="AlphaFoldDB" id="A0A951UKZ5"/>
<reference evidence="3" key="2">
    <citation type="journal article" date="2022" name="Microbiol. Resour. Announc.">
        <title>Metagenome Sequencing to Explore Phylogenomics of Terrestrial Cyanobacteria.</title>
        <authorList>
            <person name="Ward R.D."/>
            <person name="Stajich J.E."/>
            <person name="Johansen J.R."/>
            <person name="Huntemann M."/>
            <person name="Clum A."/>
            <person name="Foster B."/>
            <person name="Foster B."/>
            <person name="Roux S."/>
            <person name="Palaniappan K."/>
            <person name="Varghese N."/>
            <person name="Mukherjee S."/>
            <person name="Reddy T.B.K."/>
            <person name="Daum C."/>
            <person name="Copeland A."/>
            <person name="Chen I.A."/>
            <person name="Ivanova N.N."/>
            <person name="Kyrpides N.C."/>
            <person name="Shapiro N."/>
            <person name="Eloe-Fadrosh E.A."/>
            <person name="Pietrasiak N."/>
        </authorList>
    </citation>
    <scope>NUCLEOTIDE SEQUENCE</scope>
    <source>
        <strain evidence="3">UHER 2000/2452</strain>
    </source>
</reference>
<evidence type="ECO:0000313" key="3">
    <source>
        <dbReference type="EMBL" id="MBW4658161.1"/>
    </source>
</evidence>
<keyword evidence="2" id="KW-0472">Membrane</keyword>
<keyword evidence="2" id="KW-1133">Transmembrane helix</keyword>
<feature type="compositionally biased region" description="Basic and acidic residues" evidence="1">
    <location>
        <begin position="146"/>
        <end position="157"/>
    </location>
</feature>
<feature type="transmembrane region" description="Helical" evidence="2">
    <location>
        <begin position="33"/>
        <end position="51"/>
    </location>
</feature>
<feature type="region of interest" description="Disordered" evidence="1">
    <location>
        <begin position="136"/>
        <end position="217"/>
    </location>
</feature>
<keyword evidence="2" id="KW-0812">Transmembrane</keyword>
<evidence type="ECO:0000256" key="2">
    <source>
        <dbReference type="SAM" id="Phobius"/>
    </source>
</evidence>
<feature type="transmembrane region" description="Helical" evidence="2">
    <location>
        <begin position="6"/>
        <end position="26"/>
    </location>
</feature>
<proteinExistence type="predicted"/>
<comment type="caution">
    <text evidence="3">The sequence shown here is derived from an EMBL/GenBank/DDBJ whole genome shotgun (WGS) entry which is preliminary data.</text>
</comment>
<gene>
    <name evidence="3" type="ORF">KME15_05770</name>
</gene>
<feature type="region of interest" description="Disordered" evidence="1">
    <location>
        <begin position="56"/>
        <end position="116"/>
    </location>
</feature>
<organism evidence="3 4">
    <name type="scientific">Drouetiella hepatica Uher 2000/2452</name>
    <dbReference type="NCBI Taxonomy" id="904376"/>
    <lineage>
        <taxon>Bacteria</taxon>
        <taxon>Bacillati</taxon>
        <taxon>Cyanobacteriota</taxon>
        <taxon>Cyanophyceae</taxon>
        <taxon>Oculatellales</taxon>
        <taxon>Oculatellaceae</taxon>
        <taxon>Drouetiella</taxon>
    </lineage>
</organism>
<name>A0A951UKZ5_9CYAN</name>
<sequence>MPEPFGVTIGIAGIILIGLIFTAINLVKDAGRFIGLGLLGFVLLVLLNRTMSPSGNLTNPGSNPNYPNPNIPISPSPYTTYPDPTFTYPNSNNSPNPNPDASTSPTQRSPSFSFDSVSKGISDFAKSVSEGLDRFVYGDPNAVEPPPDRQADGRTEPESSQVELPPEQQGYQIRPDGVPSRVSTLVVPDSPSSARAPNAATAGAGGAGANRPVSAWW</sequence>
<evidence type="ECO:0000313" key="4">
    <source>
        <dbReference type="Proteomes" id="UP000757435"/>
    </source>
</evidence>
<feature type="compositionally biased region" description="Pro residues" evidence="1">
    <location>
        <begin position="66"/>
        <end position="75"/>
    </location>
</feature>
<accession>A0A951UKZ5</accession>
<feature type="compositionally biased region" description="Low complexity" evidence="1">
    <location>
        <begin position="76"/>
        <end position="106"/>
    </location>
</feature>
<reference evidence="3" key="1">
    <citation type="submission" date="2021-05" db="EMBL/GenBank/DDBJ databases">
        <authorList>
            <person name="Pietrasiak N."/>
            <person name="Ward R."/>
            <person name="Stajich J.E."/>
            <person name="Kurbessoian T."/>
        </authorList>
    </citation>
    <scope>NUCLEOTIDE SEQUENCE</scope>
    <source>
        <strain evidence="3">UHER 2000/2452</strain>
    </source>
</reference>
<feature type="compositionally biased region" description="Polar residues" evidence="1">
    <location>
        <begin position="107"/>
        <end position="116"/>
    </location>
</feature>
<protein>
    <submittedName>
        <fullName evidence="3">Uncharacterized protein</fullName>
    </submittedName>
</protein>
<dbReference type="EMBL" id="JAHHHD010000004">
    <property type="protein sequence ID" value="MBW4658161.1"/>
    <property type="molecule type" value="Genomic_DNA"/>
</dbReference>
<evidence type="ECO:0000256" key="1">
    <source>
        <dbReference type="SAM" id="MobiDB-lite"/>
    </source>
</evidence>